<dbReference type="EMBL" id="CAJNJQ010002091">
    <property type="protein sequence ID" value="CAE7161075.1"/>
    <property type="molecule type" value="Genomic_DNA"/>
</dbReference>
<comment type="caution">
    <text evidence="1">The sequence shown here is derived from an EMBL/GenBank/DDBJ whole genome shotgun (WGS) entry which is preliminary data.</text>
</comment>
<reference evidence="1" key="1">
    <citation type="submission" date="2021-01" db="EMBL/GenBank/DDBJ databases">
        <authorList>
            <person name="Kaushik A."/>
        </authorList>
    </citation>
    <scope>NUCLEOTIDE SEQUENCE</scope>
    <source>
        <strain evidence="1">AG5</strain>
    </source>
</reference>
<dbReference type="Proteomes" id="UP000663827">
    <property type="component" value="Unassembled WGS sequence"/>
</dbReference>
<evidence type="ECO:0000313" key="2">
    <source>
        <dbReference type="Proteomes" id="UP000663827"/>
    </source>
</evidence>
<accession>A0A8H3E073</accession>
<dbReference type="OrthoDB" id="2269034at2759"/>
<dbReference type="AlphaFoldDB" id="A0A8H3E073"/>
<dbReference type="Gene3D" id="3.30.710.10">
    <property type="entry name" value="Potassium Channel Kv1.1, Chain A"/>
    <property type="match status" value="1"/>
</dbReference>
<sequence length="744" mass="85609">MTHVYTSSLQHIASMSAFNFGELKTLTVTSEHEPHSDLFCAIAQMMHRNPDLRSILFDCKYAEMLKWKWSLVDFICDAFSPNKPIFVWPNLSHLVLRFWKGKLWQSTEEVALLVRFLVAHPKLETLVLQETYIEDTEDQTAKPFSLAVHPDSLPALKRLLGSPRLIAGVLESRAACSSVERVIDNSEEGFDSEVKVPYIDRILDALENVPDNQIQRLRLEIPQLNRNLYSRIAQLAPKIRFLEFLRSFELDSTSPKDNGFDPLIDIPSGLNEFPNLKIIGRHIAKDFARAFGGHEHDGITELARQVPRIAAVHALSGNVMPIHRHSSGEVSIADSPRFLDNADYDWITFAVDWRHRVISQRQLKGLRAALGTHTITLRMEVSCYSLKTYYLRRVHASLIKAESQVFEDMFAMPDGDGTRSDGASDQRPVVIPQVEPGQFRNLMKMFYCPPSSRFFVSLGGGDPTNAVQWDNFKFYLDIASLSHRFAMSEMEEWAKNQFSQLISSWGEAIISRPQWGHPAVLALLEAIEYAQIIQDWPMSGDLKNILQYYLSRSDYTELPELFKVFRMPDLRIKHPSIFGCVFILFLRESREVWRGGDFTKTDRIALYSELVDLIPLPESFKKSVRSPLFNKPDDLDNFRKHFLPTPSSPTLPDPCRNGCDQVMMNFWLEEFGDDYYKEISSDSVSGPPSWLAFIHNCRLNWAKKARQKLQCGKCRQCYVRYIEQLDKDLELLFARVGNYYREIE</sequence>
<proteinExistence type="predicted"/>
<gene>
    <name evidence="1" type="ORF">RDB_LOCUS99553</name>
</gene>
<evidence type="ECO:0008006" key="3">
    <source>
        <dbReference type="Google" id="ProtNLM"/>
    </source>
</evidence>
<dbReference type="InterPro" id="IPR011333">
    <property type="entry name" value="SKP1/BTB/POZ_sf"/>
</dbReference>
<protein>
    <recommendedName>
        <fullName evidence="3">BTB domain-containing protein</fullName>
    </recommendedName>
</protein>
<name>A0A8H3E073_9AGAM</name>
<evidence type="ECO:0000313" key="1">
    <source>
        <dbReference type="EMBL" id="CAE7161075.1"/>
    </source>
</evidence>
<organism evidence="1 2">
    <name type="scientific">Rhizoctonia solani</name>
    <dbReference type="NCBI Taxonomy" id="456999"/>
    <lineage>
        <taxon>Eukaryota</taxon>
        <taxon>Fungi</taxon>
        <taxon>Dikarya</taxon>
        <taxon>Basidiomycota</taxon>
        <taxon>Agaricomycotina</taxon>
        <taxon>Agaricomycetes</taxon>
        <taxon>Cantharellales</taxon>
        <taxon>Ceratobasidiaceae</taxon>
        <taxon>Rhizoctonia</taxon>
    </lineage>
</organism>